<gene>
    <name evidence="1" type="ORF">Rsub_04873</name>
</gene>
<sequence length="74" mass="7334">MPCVKCTEGCACTADACACTRECTCKGCPGGARSREAESGCPHCAPTVCTCDAGGKCPCGPGCRCEACASYAKA</sequence>
<accession>A0A2V0NU85</accession>
<dbReference type="InParanoid" id="A0A2V0NU85"/>
<dbReference type="Proteomes" id="UP000247498">
    <property type="component" value="Unassembled WGS sequence"/>
</dbReference>
<evidence type="ECO:0000313" key="2">
    <source>
        <dbReference type="Proteomes" id="UP000247498"/>
    </source>
</evidence>
<proteinExistence type="predicted"/>
<protein>
    <recommendedName>
        <fullName evidence="3">Metallothionein</fullName>
    </recommendedName>
</protein>
<dbReference type="AlphaFoldDB" id="A0A2V0NU85"/>
<keyword evidence="2" id="KW-1185">Reference proteome</keyword>
<dbReference type="EMBL" id="BDRX01000022">
    <property type="protein sequence ID" value="GBF91204.1"/>
    <property type="molecule type" value="Genomic_DNA"/>
</dbReference>
<evidence type="ECO:0008006" key="3">
    <source>
        <dbReference type="Google" id="ProtNLM"/>
    </source>
</evidence>
<reference evidence="1 2" key="1">
    <citation type="journal article" date="2018" name="Sci. Rep.">
        <title>Raphidocelis subcapitata (=Pseudokirchneriella subcapitata) provides an insight into genome evolution and environmental adaptations in the Sphaeropleales.</title>
        <authorList>
            <person name="Suzuki S."/>
            <person name="Yamaguchi H."/>
            <person name="Nakajima N."/>
            <person name="Kawachi M."/>
        </authorList>
    </citation>
    <scope>NUCLEOTIDE SEQUENCE [LARGE SCALE GENOMIC DNA]</scope>
    <source>
        <strain evidence="1 2">NIES-35</strain>
    </source>
</reference>
<comment type="caution">
    <text evidence="1">The sequence shown here is derived from an EMBL/GenBank/DDBJ whole genome shotgun (WGS) entry which is preliminary data.</text>
</comment>
<organism evidence="1 2">
    <name type="scientific">Raphidocelis subcapitata</name>
    <dbReference type="NCBI Taxonomy" id="307507"/>
    <lineage>
        <taxon>Eukaryota</taxon>
        <taxon>Viridiplantae</taxon>
        <taxon>Chlorophyta</taxon>
        <taxon>core chlorophytes</taxon>
        <taxon>Chlorophyceae</taxon>
        <taxon>CS clade</taxon>
        <taxon>Sphaeropleales</taxon>
        <taxon>Selenastraceae</taxon>
        <taxon>Raphidocelis</taxon>
    </lineage>
</organism>
<evidence type="ECO:0000313" key="1">
    <source>
        <dbReference type="EMBL" id="GBF91204.1"/>
    </source>
</evidence>
<name>A0A2V0NU85_9CHLO</name>